<feature type="compositionally biased region" description="Basic and acidic residues" evidence="1">
    <location>
        <begin position="913"/>
        <end position="926"/>
    </location>
</feature>
<dbReference type="EMBL" id="VRMN01000001">
    <property type="protein sequence ID" value="KAA8499681.1"/>
    <property type="molecule type" value="Genomic_DNA"/>
</dbReference>
<dbReference type="AlphaFoldDB" id="A0A5J4Z6Z1"/>
<name>A0A5J4Z6Z1_PORPP</name>
<sequence>MESGSGRVRIRLVAAPPGLRVRQQLDGAKPHDEASALSDGNSAGVLHVSEFRSARGMDGLVYSLAKRLYSLYEDGARQTLVVVLDECGAAECWTSFKTFCRKLALTWTEICRFREEIVLEVALEFAHIDAPEALFAFLCGLSGRARSFLVTRGETLEEWKTQQRWRLEQLCRWQQRGSSSQRQHSTSIPLSSAESVESPHKLVLGFPAWRRDSPASQSNDHECSHRVFAVNVAEYSANSMSVLMQTLNARASESGCADIVLVLVVQDPLDNILSIIHTIITEIGPQNVALSLMTCLAVPERTRALSIWAPACSWLGALMLWMRIRIRSSNDHPAVLFSETELPCDMQDWVTVQNFRNDDALSLASKLRNLIPVTAVQAGTAWHRDEDAKLAIFEDGQGLGQLSDDDLILLHDRLSDFYLHQALGASRFDRKVALAVLSASQSPGTRSMREWFTKVAFSIESEATAKGSVPCLRFTALVNLRGQCTYPNADGKPARVHFTVRCGSLRSSQVEQRTGHCSCMTDRAELGSRENEKVFCEADFERIDPCTHLVLAFLFVRVALAEKICFRLFPQVRRRCGHYDIDMPMYAADHVLGVRMNQYTHTASTACDAVLGFFSPNEDGEEEDAIFSGSYCGVPYALQVAKLSAFTASVSQILGKADIERTQVLCKKLTLGCVGEDDAMLDSVRSRIVILRSGTTASGSGVVKILLQSRTTCGAGVRVWIRTVLEADVANGTTRKFSTGIGSSEVHRVVCEKCKNLPGSFEHLCKHARALVRAVEKRFVEQILLSSRIGGTRVQLRNAPYERVSSTCILLKKFATSAQLTASDFPSFQRSAKILSQVGKVMKREIGKIEPHFARSGEQSNARIQSHLQECDSGVKHGHRAALDMIFGEQADMNETEYIEQETRPKHKRTTRRKESGFTRPEESRSPKLRTSDVVVLDRGVQGESSSKLNVLSISEDALVAALLSAGQSLLQKMEIQTTQGAHSRKRHAADAFKGMESSSASEH</sequence>
<protein>
    <submittedName>
        <fullName evidence="2">Uncharacterized protein</fullName>
    </submittedName>
</protein>
<accession>A0A5J4Z6Z1</accession>
<feature type="region of interest" description="Disordered" evidence="1">
    <location>
        <begin position="898"/>
        <end position="931"/>
    </location>
</feature>
<proteinExistence type="predicted"/>
<evidence type="ECO:0000313" key="2">
    <source>
        <dbReference type="EMBL" id="KAA8499681.1"/>
    </source>
</evidence>
<keyword evidence="3" id="KW-1185">Reference proteome</keyword>
<comment type="caution">
    <text evidence="2">The sequence shown here is derived from an EMBL/GenBank/DDBJ whole genome shotgun (WGS) entry which is preliminary data.</text>
</comment>
<reference evidence="3" key="1">
    <citation type="journal article" date="2019" name="Nat. Commun.">
        <title>Expansion of phycobilisome linker gene families in mesophilic red algae.</title>
        <authorList>
            <person name="Lee J."/>
            <person name="Kim D."/>
            <person name="Bhattacharya D."/>
            <person name="Yoon H.S."/>
        </authorList>
    </citation>
    <scope>NUCLEOTIDE SEQUENCE [LARGE SCALE GENOMIC DNA]</scope>
    <source>
        <strain evidence="3">CCMP 1328</strain>
    </source>
</reference>
<dbReference type="Proteomes" id="UP000324585">
    <property type="component" value="Unassembled WGS sequence"/>
</dbReference>
<organism evidence="2 3">
    <name type="scientific">Porphyridium purpureum</name>
    <name type="common">Red alga</name>
    <name type="synonym">Porphyridium cruentum</name>
    <dbReference type="NCBI Taxonomy" id="35688"/>
    <lineage>
        <taxon>Eukaryota</taxon>
        <taxon>Rhodophyta</taxon>
        <taxon>Bangiophyceae</taxon>
        <taxon>Porphyridiales</taxon>
        <taxon>Porphyridiaceae</taxon>
        <taxon>Porphyridium</taxon>
    </lineage>
</organism>
<evidence type="ECO:0000313" key="3">
    <source>
        <dbReference type="Proteomes" id="UP000324585"/>
    </source>
</evidence>
<gene>
    <name evidence="2" type="ORF">FVE85_7266</name>
</gene>
<evidence type="ECO:0000256" key="1">
    <source>
        <dbReference type="SAM" id="MobiDB-lite"/>
    </source>
</evidence>
<feature type="region of interest" description="Disordered" evidence="1">
    <location>
        <begin position="976"/>
        <end position="1004"/>
    </location>
</feature>